<feature type="compositionally biased region" description="Basic and acidic residues" evidence="1">
    <location>
        <begin position="110"/>
        <end position="122"/>
    </location>
</feature>
<feature type="region of interest" description="Disordered" evidence="1">
    <location>
        <begin position="110"/>
        <end position="145"/>
    </location>
</feature>
<name>A0A426ZQE4_ENSVE</name>
<evidence type="ECO:0000313" key="2">
    <source>
        <dbReference type="EMBL" id="RRT66141.1"/>
    </source>
</evidence>
<dbReference type="Proteomes" id="UP000287651">
    <property type="component" value="Unassembled WGS sequence"/>
</dbReference>
<organism evidence="2 3">
    <name type="scientific">Ensete ventricosum</name>
    <name type="common">Abyssinian banana</name>
    <name type="synonym">Musa ensete</name>
    <dbReference type="NCBI Taxonomy" id="4639"/>
    <lineage>
        <taxon>Eukaryota</taxon>
        <taxon>Viridiplantae</taxon>
        <taxon>Streptophyta</taxon>
        <taxon>Embryophyta</taxon>
        <taxon>Tracheophyta</taxon>
        <taxon>Spermatophyta</taxon>
        <taxon>Magnoliopsida</taxon>
        <taxon>Liliopsida</taxon>
        <taxon>Zingiberales</taxon>
        <taxon>Musaceae</taxon>
        <taxon>Ensete</taxon>
    </lineage>
</organism>
<gene>
    <name evidence="2" type="ORF">B296_00002550</name>
</gene>
<evidence type="ECO:0000313" key="3">
    <source>
        <dbReference type="Proteomes" id="UP000287651"/>
    </source>
</evidence>
<accession>A0A426ZQE4</accession>
<reference evidence="2 3" key="1">
    <citation type="journal article" date="2014" name="Agronomy (Basel)">
        <title>A Draft Genome Sequence for Ensete ventricosum, the Drought-Tolerant Tree Against Hunger.</title>
        <authorList>
            <person name="Harrison J."/>
            <person name="Moore K.A."/>
            <person name="Paszkiewicz K."/>
            <person name="Jones T."/>
            <person name="Grant M."/>
            <person name="Ambacheew D."/>
            <person name="Muzemil S."/>
            <person name="Studholme D.J."/>
        </authorList>
    </citation>
    <scope>NUCLEOTIDE SEQUENCE [LARGE SCALE GENOMIC DNA]</scope>
</reference>
<protein>
    <submittedName>
        <fullName evidence="2">Uncharacterized protein</fullName>
    </submittedName>
</protein>
<proteinExistence type="predicted"/>
<sequence length="145" mass="15739">MLGQSQVRGIGLGFGRGSGTRRKLVEGIESLSGVCRELTKGIEGLRGVRRKLAEGIRSLSGVRRELIEGIGGLQGVRRELAEDIEACWEFIGSLPKVIGSLPGWHREFIGRRPRDSSEDRQRLPKSLPEATGSDTAQANDCTTIA</sequence>
<dbReference type="EMBL" id="AMZH03005550">
    <property type="protein sequence ID" value="RRT66141.1"/>
    <property type="molecule type" value="Genomic_DNA"/>
</dbReference>
<feature type="compositionally biased region" description="Polar residues" evidence="1">
    <location>
        <begin position="132"/>
        <end position="145"/>
    </location>
</feature>
<evidence type="ECO:0000256" key="1">
    <source>
        <dbReference type="SAM" id="MobiDB-lite"/>
    </source>
</evidence>
<comment type="caution">
    <text evidence="2">The sequence shown here is derived from an EMBL/GenBank/DDBJ whole genome shotgun (WGS) entry which is preliminary data.</text>
</comment>
<dbReference type="AlphaFoldDB" id="A0A426ZQE4"/>